<dbReference type="InterPro" id="IPR032675">
    <property type="entry name" value="LRR_dom_sf"/>
</dbReference>
<proteinExistence type="predicted"/>
<name>A0A1X0RC49_RHIZD</name>
<dbReference type="SMART" id="SM00364">
    <property type="entry name" value="LRR_BAC"/>
    <property type="match status" value="5"/>
</dbReference>
<feature type="compositionally biased region" description="Low complexity" evidence="3">
    <location>
        <begin position="532"/>
        <end position="541"/>
    </location>
</feature>
<dbReference type="SUPFAM" id="SSF52058">
    <property type="entry name" value="L domain-like"/>
    <property type="match status" value="1"/>
</dbReference>
<reference evidence="5" key="1">
    <citation type="journal article" date="2016" name="Proc. Natl. Acad. Sci. U.S.A.">
        <title>Lipid metabolic changes in an early divergent fungus govern the establishment of a mutualistic symbiosis with endobacteria.</title>
        <authorList>
            <person name="Lastovetsky O.A."/>
            <person name="Gaspar M.L."/>
            <person name="Mondo S.J."/>
            <person name="LaButti K.M."/>
            <person name="Sandor L."/>
            <person name="Grigoriev I.V."/>
            <person name="Henry S.A."/>
            <person name="Pawlowska T.E."/>
        </authorList>
    </citation>
    <scope>NUCLEOTIDE SEQUENCE [LARGE SCALE GENOMIC DNA]</scope>
    <source>
        <strain evidence="5">ATCC 52814</strain>
    </source>
</reference>
<dbReference type="PANTHER" id="PTHR48051">
    <property type="match status" value="1"/>
</dbReference>
<organism evidence="5">
    <name type="scientific">Rhizopus microsporus var. microsporus</name>
    <dbReference type="NCBI Taxonomy" id="86635"/>
    <lineage>
        <taxon>Eukaryota</taxon>
        <taxon>Fungi</taxon>
        <taxon>Fungi incertae sedis</taxon>
        <taxon>Mucoromycota</taxon>
        <taxon>Mucoromycotina</taxon>
        <taxon>Mucoromycetes</taxon>
        <taxon>Mucorales</taxon>
        <taxon>Mucorineae</taxon>
        <taxon>Rhizopodaceae</taxon>
        <taxon>Rhizopus</taxon>
    </lineage>
</organism>
<dbReference type="InterPro" id="IPR055414">
    <property type="entry name" value="LRR_R13L4/SHOC2-like"/>
</dbReference>
<dbReference type="Proteomes" id="UP000242414">
    <property type="component" value="Unassembled WGS sequence"/>
</dbReference>
<feature type="compositionally biased region" description="Basic and acidic residues" evidence="3">
    <location>
        <begin position="1"/>
        <end position="10"/>
    </location>
</feature>
<keyword evidence="1" id="KW-0433">Leucine-rich repeat</keyword>
<accession>A0A1X0RC49</accession>
<dbReference type="InterPro" id="IPR050216">
    <property type="entry name" value="LRR_domain-containing"/>
</dbReference>
<sequence length="616" mass="69459">MGQHTSKEHAPLTFGYINDPSRLNKQKESISEEGTSEEQKDPVLTNPHLYRLQAICDQCHQDKNKEQMIVSVLGEPCSTCQGQKRLSLVRRDLAEDLEYIDQTYYPDLVHYNNTISDPMETELLELDDEPNRQWSRLTIGDVTPTRRRQRRLTGPSMSVDLSDRCLVKLSPTIGYLDNLTKLNLSNNQMTELPKEVGYLKNLTVLNISENKLVELPDTIAFLSKLKALNVSHNQLSTLPPSIGQLRKLVIIIANNNQLAHLPKEISELSKLVSLNLSFNPLKSLPAEIATLTTLRKLLTEECPFEDEYTYDLPHDPPSLLETCARIAVKHEIDIPNHLASHIKDYLARASKCSYCHGPYFDNYITRFRFIERTARHTVALEYKLCSAHWSNDNDRLLAMFSHSSHNNRDHDVDTEGLNEEVHMTRRNRAYSDSSSLTGYLTPPFISTPNSEQSVDYFSLPSSSLSTTPISRLKSKPSLPALPAQKEYRNRPRASSSASVTKRFTNFIRSNSSTSIKQRERSQSGPCLQEGGSSSSSTSSSSNPSLAALDDNNEVLHFHRRQPHTKKGLREWTDNIQMATATATSTILSSDNPPDDDNEQITPIIRNNSIATIVSKT</sequence>
<feature type="region of interest" description="Disordered" evidence="3">
    <location>
        <begin position="1"/>
        <end position="41"/>
    </location>
</feature>
<evidence type="ECO:0000256" key="3">
    <source>
        <dbReference type="SAM" id="MobiDB-lite"/>
    </source>
</evidence>
<feature type="compositionally biased region" description="Polar residues" evidence="3">
    <location>
        <begin position="492"/>
        <end position="515"/>
    </location>
</feature>
<gene>
    <name evidence="5" type="ORF">BCV72DRAFT_64513</name>
</gene>
<protein>
    <submittedName>
        <fullName evidence="5">L domain-like protein</fullName>
    </submittedName>
</protein>
<evidence type="ECO:0000256" key="1">
    <source>
        <dbReference type="ARBA" id="ARBA00022614"/>
    </source>
</evidence>
<dbReference type="InterPro" id="IPR001611">
    <property type="entry name" value="Leu-rich_rpt"/>
</dbReference>
<dbReference type="Gene3D" id="3.80.10.10">
    <property type="entry name" value="Ribonuclease Inhibitor"/>
    <property type="match status" value="1"/>
</dbReference>
<dbReference type="PRINTS" id="PR00019">
    <property type="entry name" value="LEURICHRPT"/>
</dbReference>
<keyword evidence="2" id="KW-0677">Repeat</keyword>
<evidence type="ECO:0000259" key="4">
    <source>
        <dbReference type="Pfam" id="PF23598"/>
    </source>
</evidence>
<dbReference type="SMART" id="SM00369">
    <property type="entry name" value="LRR_TYP"/>
    <property type="match status" value="4"/>
</dbReference>
<evidence type="ECO:0000256" key="2">
    <source>
        <dbReference type="ARBA" id="ARBA00022737"/>
    </source>
</evidence>
<dbReference type="EMBL" id="KV921876">
    <property type="protein sequence ID" value="ORE09438.1"/>
    <property type="molecule type" value="Genomic_DNA"/>
</dbReference>
<evidence type="ECO:0000313" key="5">
    <source>
        <dbReference type="EMBL" id="ORE09438.1"/>
    </source>
</evidence>
<dbReference type="OrthoDB" id="660555at2759"/>
<feature type="region of interest" description="Disordered" evidence="3">
    <location>
        <begin position="466"/>
        <end position="547"/>
    </location>
</feature>
<feature type="domain" description="Disease resistance R13L4/SHOC-2-like LRR" evidence="4">
    <location>
        <begin position="173"/>
        <end position="248"/>
    </location>
</feature>
<dbReference type="PANTHER" id="PTHR48051:SF1">
    <property type="entry name" value="RAS SUPPRESSOR PROTEIN 1"/>
    <property type="match status" value="1"/>
</dbReference>
<dbReference type="VEuPathDB" id="FungiDB:BCV72DRAFT_64513"/>
<dbReference type="PROSITE" id="PS51450">
    <property type="entry name" value="LRR"/>
    <property type="match status" value="4"/>
</dbReference>
<dbReference type="AlphaFoldDB" id="A0A1X0RC49"/>
<dbReference type="InterPro" id="IPR003591">
    <property type="entry name" value="Leu-rich_rpt_typical-subtyp"/>
</dbReference>
<dbReference type="GO" id="GO:0005737">
    <property type="term" value="C:cytoplasm"/>
    <property type="evidence" value="ECO:0007669"/>
    <property type="project" value="TreeGrafter"/>
</dbReference>
<dbReference type="Pfam" id="PF23598">
    <property type="entry name" value="LRR_14"/>
    <property type="match status" value="1"/>
</dbReference>